<evidence type="ECO:0000256" key="5">
    <source>
        <dbReference type="HAMAP-Rule" id="MF_01114"/>
    </source>
</evidence>
<dbReference type="InterPro" id="IPR053925">
    <property type="entry name" value="RecX_HTH_3rd"/>
</dbReference>
<evidence type="ECO:0000313" key="9">
    <source>
        <dbReference type="Proteomes" id="UP001155587"/>
    </source>
</evidence>
<sequence>MNNIELYDFAIGLLAKRDYPSGELRRRLKREASNEESVEGVMERLLSHHYVDDHRLIERELNKQINKGYGPNRIKQELRQKGLDSLLVEQVIEDLDVDWFELCLKVKEKKFADDAPQDAKEKAKVVRYLQYRGHSMNVIMDVLNG</sequence>
<dbReference type="PANTHER" id="PTHR33602:SF1">
    <property type="entry name" value="REGULATORY PROTEIN RECX FAMILY PROTEIN"/>
    <property type="match status" value="1"/>
</dbReference>
<organism evidence="8 9">
    <name type="scientific">Vibrio qingdaonensis</name>
    <dbReference type="NCBI Taxonomy" id="2829491"/>
    <lineage>
        <taxon>Bacteria</taxon>
        <taxon>Pseudomonadati</taxon>
        <taxon>Pseudomonadota</taxon>
        <taxon>Gammaproteobacteria</taxon>
        <taxon>Vibrionales</taxon>
        <taxon>Vibrionaceae</taxon>
        <taxon>Vibrio</taxon>
    </lineage>
</organism>
<dbReference type="EMBL" id="JAKRRY010000023">
    <property type="protein sequence ID" value="MCW8347597.1"/>
    <property type="molecule type" value="Genomic_DNA"/>
</dbReference>
<dbReference type="InterPro" id="IPR003783">
    <property type="entry name" value="Regulatory_RecX"/>
</dbReference>
<dbReference type="HAMAP" id="MF_01114">
    <property type="entry name" value="RecX"/>
    <property type="match status" value="1"/>
</dbReference>
<dbReference type="Proteomes" id="UP001155587">
    <property type="component" value="Unassembled WGS sequence"/>
</dbReference>
<name>A0A9X3CPY1_9VIBR</name>
<dbReference type="GO" id="GO:0006282">
    <property type="term" value="P:regulation of DNA repair"/>
    <property type="evidence" value="ECO:0007669"/>
    <property type="project" value="UniProtKB-UniRule"/>
</dbReference>
<comment type="similarity">
    <text evidence="2 5">Belongs to the RecX family.</text>
</comment>
<comment type="caution">
    <text evidence="8">The sequence shown here is derived from an EMBL/GenBank/DDBJ whole genome shotgun (WGS) entry which is preliminary data.</text>
</comment>
<protein>
    <recommendedName>
        <fullName evidence="3 5">Regulatory protein RecX</fullName>
    </recommendedName>
</protein>
<dbReference type="RefSeq" id="WP_265676126.1">
    <property type="nucleotide sequence ID" value="NZ_JAKRRY010000023.1"/>
</dbReference>
<evidence type="ECO:0000256" key="4">
    <source>
        <dbReference type="ARBA" id="ARBA00022490"/>
    </source>
</evidence>
<dbReference type="AlphaFoldDB" id="A0A9X3CPY1"/>
<evidence type="ECO:0000256" key="1">
    <source>
        <dbReference type="ARBA" id="ARBA00004496"/>
    </source>
</evidence>
<evidence type="ECO:0000259" key="7">
    <source>
        <dbReference type="Pfam" id="PF21981"/>
    </source>
</evidence>
<feature type="domain" description="RecX third three-helical" evidence="7">
    <location>
        <begin position="97"/>
        <end position="143"/>
    </location>
</feature>
<dbReference type="Pfam" id="PF21981">
    <property type="entry name" value="RecX_HTH3"/>
    <property type="match status" value="1"/>
</dbReference>
<feature type="domain" description="RecX second three-helical" evidence="6">
    <location>
        <begin position="53"/>
        <end position="91"/>
    </location>
</feature>
<dbReference type="GO" id="GO:0005737">
    <property type="term" value="C:cytoplasm"/>
    <property type="evidence" value="ECO:0007669"/>
    <property type="project" value="UniProtKB-SubCell"/>
</dbReference>
<evidence type="ECO:0000256" key="3">
    <source>
        <dbReference type="ARBA" id="ARBA00018111"/>
    </source>
</evidence>
<dbReference type="PANTHER" id="PTHR33602">
    <property type="entry name" value="REGULATORY PROTEIN RECX FAMILY PROTEIN"/>
    <property type="match status" value="1"/>
</dbReference>
<dbReference type="Pfam" id="PF02631">
    <property type="entry name" value="RecX_HTH2"/>
    <property type="match status" value="1"/>
</dbReference>
<dbReference type="Gene3D" id="1.10.10.10">
    <property type="entry name" value="Winged helix-like DNA-binding domain superfamily/Winged helix DNA-binding domain"/>
    <property type="match status" value="3"/>
</dbReference>
<keyword evidence="9" id="KW-1185">Reference proteome</keyword>
<dbReference type="InterPro" id="IPR036388">
    <property type="entry name" value="WH-like_DNA-bd_sf"/>
</dbReference>
<keyword evidence="4 5" id="KW-0963">Cytoplasm</keyword>
<gene>
    <name evidence="5" type="primary">recX</name>
    <name evidence="8" type="ORF">MD535_16470</name>
</gene>
<evidence type="ECO:0000313" key="8">
    <source>
        <dbReference type="EMBL" id="MCW8347597.1"/>
    </source>
</evidence>
<reference evidence="8" key="1">
    <citation type="submission" date="2022-02" db="EMBL/GenBank/DDBJ databases">
        <title>Vibrio sp. nov, a new bacterium isolated from seawater.</title>
        <authorList>
            <person name="Yuan Y."/>
        </authorList>
    </citation>
    <scope>NUCLEOTIDE SEQUENCE</scope>
    <source>
        <strain evidence="8">ZSDZ65</strain>
    </source>
</reference>
<comment type="subcellular location">
    <subcellularLocation>
        <location evidence="1 5">Cytoplasm</location>
    </subcellularLocation>
</comment>
<proteinExistence type="inferred from homology"/>
<accession>A0A9X3CPY1</accession>
<dbReference type="InterPro" id="IPR053924">
    <property type="entry name" value="RecX_HTH_2nd"/>
</dbReference>
<evidence type="ECO:0000256" key="2">
    <source>
        <dbReference type="ARBA" id="ARBA00009695"/>
    </source>
</evidence>
<evidence type="ECO:0000259" key="6">
    <source>
        <dbReference type="Pfam" id="PF02631"/>
    </source>
</evidence>
<comment type="function">
    <text evidence="5">Modulates RecA activity.</text>
</comment>